<keyword evidence="4" id="KW-0547">Nucleotide-binding</keyword>
<dbReference type="InterPro" id="IPR036412">
    <property type="entry name" value="HAD-like_sf"/>
</dbReference>
<feature type="transmembrane region" description="Helical" evidence="11">
    <location>
        <begin position="740"/>
        <end position="763"/>
    </location>
</feature>
<dbReference type="Pfam" id="PF13246">
    <property type="entry name" value="Cation_ATPase"/>
    <property type="match status" value="1"/>
</dbReference>
<evidence type="ECO:0000256" key="1">
    <source>
        <dbReference type="ARBA" id="ARBA00004141"/>
    </source>
</evidence>
<dbReference type="SUPFAM" id="SSF81665">
    <property type="entry name" value="Calcium ATPase, transmembrane domain M"/>
    <property type="match status" value="1"/>
</dbReference>
<keyword evidence="9 11" id="KW-0472">Membrane</keyword>
<feature type="transmembrane region" description="Helical" evidence="11">
    <location>
        <begin position="769"/>
        <end position="791"/>
    </location>
</feature>
<dbReference type="Proteomes" id="UP000095564">
    <property type="component" value="Unassembled WGS sequence"/>
</dbReference>
<dbReference type="RefSeq" id="WP_055161870.1">
    <property type="nucleotide sequence ID" value="NZ_CZAU01000039.1"/>
</dbReference>
<dbReference type="SUPFAM" id="SSF56784">
    <property type="entry name" value="HAD-like"/>
    <property type="match status" value="1"/>
</dbReference>
<keyword evidence="8 11" id="KW-1133">Transmembrane helix</keyword>
<evidence type="ECO:0000256" key="5">
    <source>
        <dbReference type="ARBA" id="ARBA00022840"/>
    </source>
</evidence>
<dbReference type="PANTHER" id="PTHR24093:SF477">
    <property type="entry name" value="CALCIUM-TRANSPORTING ATPASE"/>
    <property type="match status" value="1"/>
</dbReference>
<dbReference type="Gene3D" id="1.20.1110.10">
    <property type="entry name" value="Calcium-transporting ATPase, transmembrane domain"/>
    <property type="match status" value="2"/>
</dbReference>
<dbReference type="OrthoDB" id="9760364at2"/>
<dbReference type="NCBIfam" id="TIGR01494">
    <property type="entry name" value="ATPase_P-type"/>
    <property type="match status" value="1"/>
</dbReference>
<dbReference type="GO" id="GO:0005886">
    <property type="term" value="C:plasma membrane"/>
    <property type="evidence" value="ECO:0007669"/>
    <property type="project" value="TreeGrafter"/>
</dbReference>
<dbReference type="InterPro" id="IPR006068">
    <property type="entry name" value="ATPase_P-typ_cation-transptr_C"/>
</dbReference>
<evidence type="ECO:0000259" key="14">
    <source>
        <dbReference type="Pfam" id="PF00690"/>
    </source>
</evidence>
<dbReference type="Gene3D" id="3.40.1110.10">
    <property type="entry name" value="Calcium-transporting ATPase, cytoplasmic domain N"/>
    <property type="match status" value="1"/>
</dbReference>
<evidence type="ECO:0000256" key="7">
    <source>
        <dbReference type="ARBA" id="ARBA00022967"/>
    </source>
</evidence>
<evidence type="ECO:0000313" key="16">
    <source>
        <dbReference type="Proteomes" id="UP000095564"/>
    </source>
</evidence>
<protein>
    <submittedName>
        <fullName evidence="15">Calcium-transporting ATPase lmo0841</fullName>
        <ecNumber evidence="15">3.6.3.8</ecNumber>
    </submittedName>
</protein>
<dbReference type="SFLD" id="SFLDS00003">
    <property type="entry name" value="Haloacid_Dehalogenase"/>
    <property type="match status" value="1"/>
</dbReference>
<dbReference type="Gene3D" id="2.70.150.10">
    <property type="entry name" value="Calcium-transporting ATPase, cytoplasmic transduction domain A"/>
    <property type="match status" value="1"/>
</dbReference>
<dbReference type="SUPFAM" id="SSF81660">
    <property type="entry name" value="Metal cation-transporting ATPase, ATP-binding domain N"/>
    <property type="match status" value="1"/>
</dbReference>
<sequence>MKQEKEQGLCSSEVQSQREKFGTNKLPEPELQTTLDFVKDALFSDKIVILLMVMALIQLFLAITGFGAFSEPVMIAVVLGIITAIGVKTGKGVQEANRKLKEKSSLKYCNVIRDGKVQTINKDDIVVGDLVCIELGQDIYADGYIVDGEVSVSNAAINGETIEIHKKPIKGYIPEKITSDSYNNENCLFAGTTVMEGSGKMIVTTVGIDTVNGKTLVDSQTLEAPETALTIALNKLSDFITRWGSIAAFVAFALMVMIEVIGGGYQNQEWMMIFKDIVEKASVALTIIVAAVPEGLPMIVKLVTQQNVVNMEKANILAVNPNKIPEMAYLNLVCTDKTGTLTTGVMTPEIISGDAFQENLVLNNEAVFDKDGNITGGNSIDRAMLSILLLKDKMRIYDEAMKKEIVVRQPFSSKLKFSGVSVKENDVVLSYYKGAPERILEHCTKYIDPVGGDIMDLDVIRRSEIQQQLSEANHKAIRCVAFARKNGQLEKDVLPDDMVFEGFVGVRDPLREGVKEAVQTAKEAGIQVIEMTGDALETAIAIAREAGIYEDGDIALTDQEFSEMKDDKIKDILPRLKVIARCAPSTKLRLVTLAQETGMSVAMTGDGTNDSPALARADVGFAMNSGTDVAKAAGDIILTDDNFTSIIRGIKLGRTFMHNINMFLDFQLPINISLLLLNLVFPFFSTGAFLTSALILIINIIMDSLNSLSFGSEPEKEEYMKEKPFVKGTGLFDKQSKLRIGTATVSFILAYIILMFPCATMFHGEAEQLTARFVLLCFMAVMNGFCVRVEGANLLKGITKNKLFPAIAFGILAGAVIIAQLLYGLLGLAPLNGMQWLVIIVLSMIVIPIDLVRKRIASK</sequence>
<dbReference type="InterPro" id="IPR023214">
    <property type="entry name" value="HAD_sf"/>
</dbReference>
<organism evidence="15 16">
    <name type="scientific">Anaerostipes hadrus</name>
    <dbReference type="NCBI Taxonomy" id="649756"/>
    <lineage>
        <taxon>Bacteria</taxon>
        <taxon>Bacillati</taxon>
        <taxon>Bacillota</taxon>
        <taxon>Clostridia</taxon>
        <taxon>Lachnospirales</taxon>
        <taxon>Lachnospiraceae</taxon>
        <taxon>Anaerostipes</taxon>
    </lineage>
</organism>
<dbReference type="Pfam" id="PF00689">
    <property type="entry name" value="Cation_ATPase_C"/>
    <property type="match status" value="1"/>
</dbReference>
<evidence type="ECO:0000256" key="2">
    <source>
        <dbReference type="ARBA" id="ARBA00022692"/>
    </source>
</evidence>
<gene>
    <name evidence="15" type="ORF">ERS852520_02984</name>
</gene>
<keyword evidence="5" id="KW-0067">ATP-binding</keyword>
<name>A0A174TIZ9_ANAHA</name>
<dbReference type="Pfam" id="PF00122">
    <property type="entry name" value="E1-E2_ATPase"/>
    <property type="match status" value="1"/>
</dbReference>
<evidence type="ECO:0000313" key="15">
    <source>
        <dbReference type="EMBL" id="CUQ07565.1"/>
    </source>
</evidence>
<dbReference type="GO" id="GO:0005388">
    <property type="term" value="F:P-type calcium transporter activity"/>
    <property type="evidence" value="ECO:0007669"/>
    <property type="project" value="TreeGrafter"/>
</dbReference>
<keyword evidence="2 11" id="KW-0812">Transmembrane</keyword>
<evidence type="ECO:0000256" key="8">
    <source>
        <dbReference type="ARBA" id="ARBA00022989"/>
    </source>
</evidence>
<dbReference type="SUPFAM" id="SSF81653">
    <property type="entry name" value="Calcium ATPase, transduction domain A"/>
    <property type="match status" value="1"/>
</dbReference>
<dbReference type="GO" id="GO:0046872">
    <property type="term" value="F:metal ion binding"/>
    <property type="evidence" value="ECO:0007669"/>
    <property type="project" value="UniProtKB-KW"/>
</dbReference>
<feature type="domain" description="Cation-transporting P-type ATPase C-terminal" evidence="13">
    <location>
        <begin position="689"/>
        <end position="856"/>
    </location>
</feature>
<feature type="transmembrane region" description="Helical" evidence="11">
    <location>
        <begin position="803"/>
        <end position="822"/>
    </location>
</feature>
<dbReference type="Gene3D" id="3.40.50.1000">
    <property type="entry name" value="HAD superfamily/HAD-like"/>
    <property type="match status" value="2"/>
</dbReference>
<evidence type="ECO:0000259" key="12">
    <source>
        <dbReference type="Pfam" id="PF00122"/>
    </source>
</evidence>
<evidence type="ECO:0000259" key="13">
    <source>
        <dbReference type="Pfam" id="PF00689"/>
    </source>
</evidence>
<dbReference type="PRINTS" id="PR00120">
    <property type="entry name" value="HATPASE"/>
</dbReference>
<keyword evidence="15" id="KW-0378">Hydrolase</keyword>
<feature type="transmembrane region" description="Helical" evidence="11">
    <location>
        <begin position="683"/>
        <end position="702"/>
    </location>
</feature>
<evidence type="ECO:0000256" key="4">
    <source>
        <dbReference type="ARBA" id="ARBA00022741"/>
    </source>
</evidence>
<dbReference type="InterPro" id="IPR018303">
    <property type="entry name" value="ATPase_P-typ_P_site"/>
</dbReference>
<dbReference type="InterPro" id="IPR059000">
    <property type="entry name" value="ATPase_P-type_domA"/>
</dbReference>
<reference evidence="15 16" key="1">
    <citation type="submission" date="2015-09" db="EMBL/GenBank/DDBJ databases">
        <authorList>
            <consortium name="Pathogen Informatics"/>
        </authorList>
    </citation>
    <scope>NUCLEOTIDE SEQUENCE [LARGE SCALE GENOMIC DNA]</scope>
    <source>
        <strain evidence="15 16">2789STDY5834908</strain>
    </source>
</reference>
<evidence type="ECO:0000256" key="10">
    <source>
        <dbReference type="SAM" id="MobiDB-lite"/>
    </source>
</evidence>
<dbReference type="InterPro" id="IPR001757">
    <property type="entry name" value="P_typ_ATPase"/>
</dbReference>
<dbReference type="InterPro" id="IPR008250">
    <property type="entry name" value="ATPase_P-typ_transduc_dom_A_sf"/>
</dbReference>
<proteinExistence type="predicted"/>
<evidence type="ECO:0000256" key="9">
    <source>
        <dbReference type="ARBA" id="ARBA00023136"/>
    </source>
</evidence>
<feature type="transmembrane region" description="Helical" evidence="11">
    <location>
        <begin position="47"/>
        <end position="67"/>
    </location>
</feature>
<dbReference type="InterPro" id="IPR004014">
    <property type="entry name" value="ATPase_P-typ_cation-transptr_N"/>
</dbReference>
<feature type="domain" description="Cation-transporting P-type ATPase N-terminal" evidence="14">
    <location>
        <begin position="5"/>
        <end position="57"/>
    </location>
</feature>
<dbReference type="GO" id="GO:0016887">
    <property type="term" value="F:ATP hydrolysis activity"/>
    <property type="evidence" value="ECO:0007669"/>
    <property type="project" value="InterPro"/>
</dbReference>
<dbReference type="AlphaFoldDB" id="A0A174TIZ9"/>
<dbReference type="SFLD" id="SFLDF00027">
    <property type="entry name" value="p-type_atpase"/>
    <property type="match status" value="1"/>
</dbReference>
<comment type="subcellular location">
    <subcellularLocation>
        <location evidence="1">Membrane</location>
        <topology evidence="1">Multi-pass membrane protein</topology>
    </subcellularLocation>
</comment>
<feature type="region of interest" description="Disordered" evidence="10">
    <location>
        <begin position="1"/>
        <end position="25"/>
    </location>
</feature>
<dbReference type="InterPro" id="IPR023298">
    <property type="entry name" value="ATPase_P-typ_TM_dom_sf"/>
</dbReference>
<feature type="transmembrane region" description="Helical" evidence="11">
    <location>
        <begin position="243"/>
        <end position="261"/>
    </location>
</feature>
<dbReference type="InterPro" id="IPR044492">
    <property type="entry name" value="P_typ_ATPase_HD_dom"/>
</dbReference>
<evidence type="ECO:0000256" key="6">
    <source>
        <dbReference type="ARBA" id="ARBA00022842"/>
    </source>
</evidence>
<dbReference type="PRINTS" id="PR00119">
    <property type="entry name" value="CATATPASE"/>
</dbReference>
<keyword evidence="3" id="KW-0479">Metal-binding</keyword>
<dbReference type="GO" id="GO:0005524">
    <property type="term" value="F:ATP binding"/>
    <property type="evidence" value="ECO:0007669"/>
    <property type="project" value="UniProtKB-KW"/>
</dbReference>
<feature type="transmembrane region" description="Helical" evidence="11">
    <location>
        <begin position="834"/>
        <end position="852"/>
    </location>
</feature>
<dbReference type="SFLD" id="SFLDG00002">
    <property type="entry name" value="C1.7:_P-type_atpase_like"/>
    <property type="match status" value="1"/>
</dbReference>
<keyword evidence="7" id="KW-1278">Translocase</keyword>
<feature type="transmembrane region" description="Helical" evidence="11">
    <location>
        <begin position="73"/>
        <end position="90"/>
    </location>
</feature>
<dbReference type="PANTHER" id="PTHR24093">
    <property type="entry name" value="CATION TRANSPORTING ATPASE"/>
    <property type="match status" value="1"/>
</dbReference>
<dbReference type="EC" id="3.6.3.8" evidence="15"/>
<dbReference type="Pfam" id="PF08282">
    <property type="entry name" value="Hydrolase_3"/>
    <property type="match status" value="1"/>
</dbReference>
<evidence type="ECO:0000256" key="11">
    <source>
        <dbReference type="SAM" id="Phobius"/>
    </source>
</evidence>
<feature type="domain" description="P-type ATPase A" evidence="12">
    <location>
        <begin position="108"/>
        <end position="214"/>
    </location>
</feature>
<evidence type="ECO:0000256" key="3">
    <source>
        <dbReference type="ARBA" id="ARBA00022723"/>
    </source>
</evidence>
<dbReference type="PROSITE" id="PS00154">
    <property type="entry name" value="ATPASE_E1_E2"/>
    <property type="match status" value="1"/>
</dbReference>
<accession>A0A174TIZ9</accession>
<keyword evidence="6" id="KW-0460">Magnesium</keyword>
<dbReference type="InterPro" id="IPR023299">
    <property type="entry name" value="ATPase_P-typ_cyto_dom_N"/>
</dbReference>
<dbReference type="EMBL" id="CZAU01000039">
    <property type="protein sequence ID" value="CUQ07565.1"/>
    <property type="molecule type" value="Genomic_DNA"/>
</dbReference>
<dbReference type="Pfam" id="PF00690">
    <property type="entry name" value="Cation_ATPase_N"/>
    <property type="match status" value="1"/>
</dbReference>